<gene>
    <name evidence="2" type="ORF">EPA99_16520</name>
</gene>
<dbReference type="OrthoDB" id="4611853at2"/>
<dbReference type="InterPro" id="IPR050194">
    <property type="entry name" value="Glycosyltransferase_grp1"/>
</dbReference>
<reference evidence="2 3" key="1">
    <citation type="submission" date="2019-01" db="EMBL/GenBank/DDBJ databases">
        <title>Pseudoxanthomonas composti sp. nov., isolated from compost.</title>
        <authorList>
            <person name="Yang G."/>
        </authorList>
    </citation>
    <scope>NUCLEOTIDE SEQUENCE [LARGE SCALE GENOMIC DNA]</scope>
    <source>
        <strain evidence="2 3">GSS15</strain>
    </source>
</reference>
<comment type="caution">
    <text evidence="2">The sequence shown here is derived from an EMBL/GenBank/DDBJ whole genome shotgun (WGS) entry which is preliminary data.</text>
</comment>
<dbReference type="AlphaFoldDB" id="A0A4V1N0Q9"/>
<dbReference type="Pfam" id="PF13439">
    <property type="entry name" value="Glyco_transf_4"/>
    <property type="match status" value="1"/>
</dbReference>
<dbReference type="RefSeq" id="WP_129472350.1">
    <property type="nucleotide sequence ID" value="NZ_SAWZ01000011.1"/>
</dbReference>
<dbReference type="SUPFAM" id="SSF53756">
    <property type="entry name" value="UDP-Glycosyltransferase/glycogen phosphorylase"/>
    <property type="match status" value="1"/>
</dbReference>
<accession>A0A4V1N0Q9</accession>
<proteinExistence type="predicted"/>
<dbReference type="GO" id="GO:0016757">
    <property type="term" value="F:glycosyltransferase activity"/>
    <property type="evidence" value="ECO:0007669"/>
    <property type="project" value="TreeGrafter"/>
</dbReference>
<keyword evidence="2" id="KW-0808">Transferase</keyword>
<dbReference type="Pfam" id="PF13692">
    <property type="entry name" value="Glyco_trans_1_4"/>
    <property type="match status" value="1"/>
</dbReference>
<dbReference type="Proteomes" id="UP000289784">
    <property type="component" value="Unassembled WGS sequence"/>
</dbReference>
<dbReference type="Gene3D" id="3.40.50.2000">
    <property type="entry name" value="Glycogen Phosphorylase B"/>
    <property type="match status" value="2"/>
</dbReference>
<dbReference type="PANTHER" id="PTHR45947:SF14">
    <property type="entry name" value="SLL1723 PROTEIN"/>
    <property type="match status" value="1"/>
</dbReference>
<organism evidence="2 3">
    <name type="scientific">Pseudoxanthomonas composti</name>
    <dbReference type="NCBI Taxonomy" id="2137479"/>
    <lineage>
        <taxon>Bacteria</taxon>
        <taxon>Pseudomonadati</taxon>
        <taxon>Pseudomonadota</taxon>
        <taxon>Gammaproteobacteria</taxon>
        <taxon>Lysobacterales</taxon>
        <taxon>Lysobacteraceae</taxon>
        <taxon>Pseudoxanthomonas</taxon>
    </lineage>
</organism>
<feature type="domain" description="Glycosyltransferase subfamily 4-like N-terminal" evidence="1">
    <location>
        <begin position="21"/>
        <end position="209"/>
    </location>
</feature>
<protein>
    <submittedName>
        <fullName evidence="2">Colanic acid biosynthesis glycosyltransferase WcaL</fullName>
    </submittedName>
</protein>
<dbReference type="PANTHER" id="PTHR45947">
    <property type="entry name" value="SULFOQUINOVOSYL TRANSFERASE SQD2"/>
    <property type="match status" value="1"/>
</dbReference>
<dbReference type="EMBL" id="SAWZ01000011">
    <property type="protein sequence ID" value="RXR00888.1"/>
    <property type="molecule type" value="Genomic_DNA"/>
</dbReference>
<keyword evidence="3" id="KW-1185">Reference proteome</keyword>
<name>A0A4V1N0Q9_9GAMM</name>
<dbReference type="InterPro" id="IPR028098">
    <property type="entry name" value="Glyco_trans_4-like_N"/>
</dbReference>
<evidence type="ECO:0000313" key="3">
    <source>
        <dbReference type="Proteomes" id="UP000289784"/>
    </source>
</evidence>
<sequence>MTSSSLHRVVYVVSLFPCWSETFIVREIQALIDEGVDVRVLSLKRPSEALVQPEAAALMDRVRHPASMAGALVSAARELLAHPGVVLGSLATVIGGHWRKPAVLAKSLVAWLRGLEQAAWLRRFDPQLVYSHWATYPSTVAWTLGQLLGRPFGFTCHAHDIFVEDQLVARKLHDAALAVTISQFNTLWLREHGAHADASLKVIHCGVDAANTPYLPEGREPRTLLTVGRLDPIKGFSTLVSALALLRERGVEFRCRLVGSGPLEHALRAQVLASGLERQVQFTGAQPQHVVREWMNQAAVFVMPSEVAVDGNRDGIPVALMEAMATGCAVVSTRVSGIPELVEDGHSGLLVEQRDPVALADAIARLLDDAPLRTQLALQARAQIERAFDVRTETRRLRAYMSEVAHAG</sequence>
<evidence type="ECO:0000313" key="2">
    <source>
        <dbReference type="EMBL" id="RXR00888.1"/>
    </source>
</evidence>
<evidence type="ECO:0000259" key="1">
    <source>
        <dbReference type="Pfam" id="PF13439"/>
    </source>
</evidence>